<dbReference type="GO" id="GO:0003866">
    <property type="term" value="F:3-phosphoshikimate 1-carboxyvinyltransferase activity"/>
    <property type="evidence" value="ECO:0007669"/>
    <property type="project" value="UniProtKB-UniRule"/>
</dbReference>
<evidence type="ECO:0000256" key="1">
    <source>
        <dbReference type="ARBA" id="ARBA00002174"/>
    </source>
</evidence>
<dbReference type="GO" id="GO:0008652">
    <property type="term" value="P:amino acid biosynthetic process"/>
    <property type="evidence" value="ECO:0007669"/>
    <property type="project" value="UniProtKB-KW"/>
</dbReference>
<feature type="binding site" evidence="9">
    <location>
        <position position="312"/>
    </location>
    <ligand>
        <name>3-phosphoshikimate</name>
        <dbReference type="ChEBI" id="CHEBI:145989"/>
    </ligand>
</feature>
<dbReference type="Gene3D" id="3.65.10.10">
    <property type="entry name" value="Enolpyruvate transferase domain"/>
    <property type="match status" value="2"/>
</dbReference>
<feature type="binding site" evidence="9">
    <location>
        <position position="24"/>
    </location>
    <ligand>
        <name>3-phosphoshikimate</name>
        <dbReference type="ChEBI" id="CHEBI:145989"/>
    </ligand>
</feature>
<evidence type="ECO:0000313" key="11">
    <source>
        <dbReference type="EMBL" id="GGJ96171.1"/>
    </source>
</evidence>
<feature type="binding site" evidence="9">
    <location>
        <position position="119"/>
    </location>
    <ligand>
        <name>phosphoenolpyruvate</name>
        <dbReference type="ChEBI" id="CHEBI:58702"/>
    </ligand>
</feature>
<dbReference type="GO" id="GO:0009423">
    <property type="term" value="P:chorismate biosynthetic process"/>
    <property type="evidence" value="ECO:0007669"/>
    <property type="project" value="UniProtKB-UniRule"/>
</dbReference>
<evidence type="ECO:0000256" key="8">
    <source>
        <dbReference type="ARBA" id="ARBA00044633"/>
    </source>
</evidence>
<evidence type="ECO:0000256" key="7">
    <source>
        <dbReference type="ARBA" id="ARBA00023141"/>
    </source>
</evidence>
<dbReference type="GO" id="GO:0009073">
    <property type="term" value="P:aromatic amino acid family biosynthetic process"/>
    <property type="evidence" value="ECO:0007669"/>
    <property type="project" value="UniProtKB-KW"/>
</dbReference>
<feature type="active site" description="Proton acceptor" evidence="9">
    <location>
        <position position="312"/>
    </location>
</feature>
<keyword evidence="6 9" id="KW-0808">Transferase</keyword>
<keyword evidence="4 9" id="KW-0963">Cytoplasm</keyword>
<comment type="function">
    <text evidence="1 9">Catalyzes the transfer of the enolpyruvyl moiety of phosphoenolpyruvate (PEP) to the 5-hydroxyl of shikimate-3-phosphate (S3P) to produce enolpyruvyl shikimate-3-phosphate and inorganic phosphate.</text>
</comment>
<evidence type="ECO:0000256" key="6">
    <source>
        <dbReference type="ARBA" id="ARBA00022679"/>
    </source>
</evidence>
<reference evidence="11" key="1">
    <citation type="journal article" date="2014" name="Int. J. Syst. Evol. Microbiol.">
        <title>Complete genome sequence of Corynebacterium casei LMG S-19264T (=DSM 44701T), isolated from a smear-ripened cheese.</title>
        <authorList>
            <consortium name="US DOE Joint Genome Institute (JGI-PGF)"/>
            <person name="Walter F."/>
            <person name="Albersmeier A."/>
            <person name="Kalinowski J."/>
            <person name="Ruckert C."/>
        </authorList>
    </citation>
    <scope>NUCLEOTIDE SEQUENCE</scope>
    <source>
        <strain evidence="11">JCM 14719</strain>
    </source>
</reference>
<comment type="caution">
    <text evidence="11">The sequence shown here is derived from an EMBL/GenBank/DDBJ whole genome shotgun (WGS) entry which is preliminary data.</text>
</comment>
<feature type="binding site" evidence="9">
    <location>
        <position position="166"/>
    </location>
    <ligand>
        <name>3-phosphoshikimate</name>
        <dbReference type="ChEBI" id="CHEBI:145989"/>
    </ligand>
</feature>
<dbReference type="HAMAP" id="MF_00210">
    <property type="entry name" value="EPSP_synth"/>
    <property type="match status" value="1"/>
</dbReference>
<proteinExistence type="inferred from homology"/>
<comment type="subunit">
    <text evidence="9">Monomer.</text>
</comment>
<dbReference type="EMBL" id="BMOF01000010">
    <property type="protein sequence ID" value="GGJ96171.1"/>
    <property type="molecule type" value="Genomic_DNA"/>
</dbReference>
<dbReference type="InterPro" id="IPR036968">
    <property type="entry name" value="Enolpyruvate_Tfrase_sf"/>
</dbReference>
<feature type="binding site" evidence="9">
    <location>
        <position position="19"/>
    </location>
    <ligand>
        <name>phosphoenolpyruvate</name>
        <dbReference type="ChEBI" id="CHEBI:58702"/>
    </ligand>
</feature>
<dbReference type="EC" id="2.5.1.19" evidence="9"/>
<dbReference type="Proteomes" id="UP000637720">
    <property type="component" value="Unassembled WGS sequence"/>
</dbReference>
<dbReference type="AlphaFoldDB" id="A0A8J3BC73"/>
<dbReference type="UniPathway" id="UPA00053">
    <property type="reaction ID" value="UER00089"/>
</dbReference>
<protein>
    <recommendedName>
        <fullName evidence="9">3-phosphoshikimate 1-carboxyvinyltransferase</fullName>
        <ecNumber evidence="9">2.5.1.19</ecNumber>
    </recommendedName>
    <alternativeName>
        <fullName evidence="9">5-enolpyruvylshikimate-3-phosphate synthase</fullName>
        <shortName evidence="9">EPSP synthase</shortName>
        <shortName evidence="9">EPSPS</shortName>
    </alternativeName>
</protein>
<comment type="caution">
    <text evidence="9">Lacks conserved residue(s) required for the propagation of feature annotation.</text>
</comment>
<dbReference type="FunFam" id="3.65.10.10:FF:000005">
    <property type="entry name" value="3-phosphoshikimate 1-carboxyvinyltransferase"/>
    <property type="match status" value="1"/>
</dbReference>
<dbReference type="SUPFAM" id="SSF55205">
    <property type="entry name" value="EPT/RTPC-like"/>
    <property type="match status" value="1"/>
</dbReference>
<dbReference type="PANTHER" id="PTHR21090:SF5">
    <property type="entry name" value="PENTAFUNCTIONAL AROM POLYPEPTIDE"/>
    <property type="match status" value="1"/>
</dbReference>
<feature type="binding site" evidence="9">
    <location>
        <position position="385"/>
    </location>
    <ligand>
        <name>phosphoenolpyruvate</name>
        <dbReference type="ChEBI" id="CHEBI:58702"/>
    </ligand>
</feature>
<dbReference type="GO" id="GO:0005737">
    <property type="term" value="C:cytoplasm"/>
    <property type="evidence" value="ECO:0007669"/>
    <property type="project" value="UniProtKB-SubCell"/>
</dbReference>
<dbReference type="InterPro" id="IPR023193">
    <property type="entry name" value="EPSP_synthase_CS"/>
</dbReference>
<evidence type="ECO:0000256" key="4">
    <source>
        <dbReference type="ARBA" id="ARBA00022490"/>
    </source>
</evidence>
<feature type="binding site" evidence="9">
    <location>
        <position position="166"/>
    </location>
    <ligand>
        <name>phosphoenolpyruvate</name>
        <dbReference type="ChEBI" id="CHEBI:58702"/>
    </ligand>
</feature>
<dbReference type="NCBIfam" id="TIGR01356">
    <property type="entry name" value="aroA"/>
    <property type="match status" value="1"/>
</dbReference>
<dbReference type="PIRSF" id="PIRSF000505">
    <property type="entry name" value="EPSPS"/>
    <property type="match status" value="1"/>
</dbReference>
<evidence type="ECO:0000256" key="5">
    <source>
        <dbReference type="ARBA" id="ARBA00022605"/>
    </source>
</evidence>
<evidence type="ECO:0000313" key="12">
    <source>
        <dbReference type="Proteomes" id="UP000637720"/>
    </source>
</evidence>
<comment type="catalytic activity">
    <reaction evidence="8">
        <text>3-phosphoshikimate + phosphoenolpyruvate = 5-O-(1-carboxyvinyl)-3-phosphoshikimate + phosphate</text>
        <dbReference type="Rhea" id="RHEA:21256"/>
        <dbReference type="ChEBI" id="CHEBI:43474"/>
        <dbReference type="ChEBI" id="CHEBI:57701"/>
        <dbReference type="ChEBI" id="CHEBI:58702"/>
        <dbReference type="ChEBI" id="CHEBI:145989"/>
        <dbReference type="EC" id="2.5.1.19"/>
    </reaction>
    <physiologicalReaction direction="left-to-right" evidence="8">
        <dbReference type="Rhea" id="RHEA:21257"/>
    </physiologicalReaction>
</comment>
<evidence type="ECO:0000256" key="9">
    <source>
        <dbReference type="HAMAP-Rule" id="MF_00210"/>
    </source>
</evidence>
<dbReference type="CDD" id="cd01556">
    <property type="entry name" value="EPSP_synthase"/>
    <property type="match status" value="1"/>
</dbReference>
<dbReference type="InterPro" id="IPR001986">
    <property type="entry name" value="Enolpyruvate_Tfrase_dom"/>
</dbReference>
<keyword evidence="7 9" id="KW-0057">Aromatic amino acid biosynthesis</keyword>
<comment type="similarity">
    <text evidence="3 9">Belongs to the EPSP synthase family.</text>
</comment>
<feature type="binding site" evidence="9">
    <location>
        <position position="91"/>
    </location>
    <ligand>
        <name>phosphoenolpyruvate</name>
        <dbReference type="ChEBI" id="CHEBI:58702"/>
    </ligand>
</feature>
<keyword evidence="5 9" id="KW-0028">Amino-acid biosynthesis</keyword>
<dbReference type="PROSITE" id="PS00104">
    <property type="entry name" value="EPSP_SYNTHASE_1"/>
    <property type="match status" value="1"/>
</dbReference>
<comment type="pathway">
    <text evidence="2 9">Metabolic intermediate biosynthesis; chorismate biosynthesis; chorismate from D-erythrose 4-phosphate and phosphoenolpyruvate: step 6/7.</text>
</comment>
<organism evidence="11 12">
    <name type="scientific">Calditerricola satsumensis</name>
    <dbReference type="NCBI Taxonomy" id="373054"/>
    <lineage>
        <taxon>Bacteria</taxon>
        <taxon>Bacillati</taxon>
        <taxon>Bacillota</taxon>
        <taxon>Bacilli</taxon>
        <taxon>Bacillales</taxon>
        <taxon>Bacillaceae</taxon>
        <taxon>Calditerricola</taxon>
    </lineage>
</organism>
<feature type="binding site" evidence="9">
    <location>
        <position position="20"/>
    </location>
    <ligand>
        <name>3-phosphoshikimate</name>
        <dbReference type="ChEBI" id="CHEBI:145989"/>
    </ligand>
</feature>
<name>A0A8J3BC73_9BACI</name>
<feature type="binding site" evidence="9">
    <location>
        <position position="19"/>
    </location>
    <ligand>
        <name>3-phosphoshikimate</name>
        <dbReference type="ChEBI" id="CHEBI:145989"/>
    </ligand>
</feature>
<dbReference type="FunFam" id="3.65.10.10:FF:000006">
    <property type="entry name" value="3-phosphoshikimate 1-carboxyvinyltransferase"/>
    <property type="match status" value="1"/>
</dbReference>
<dbReference type="PANTHER" id="PTHR21090">
    <property type="entry name" value="AROM/DEHYDROQUINATE SYNTHASE"/>
    <property type="match status" value="1"/>
</dbReference>
<gene>
    <name evidence="9 11" type="primary">aroA</name>
    <name evidence="11" type="ORF">GCM10007043_07540</name>
</gene>
<feature type="binding site" evidence="9">
    <location>
        <position position="164"/>
    </location>
    <ligand>
        <name>3-phosphoshikimate</name>
        <dbReference type="ChEBI" id="CHEBI:145989"/>
    </ligand>
</feature>
<evidence type="ECO:0000256" key="2">
    <source>
        <dbReference type="ARBA" id="ARBA00004811"/>
    </source>
</evidence>
<evidence type="ECO:0000259" key="10">
    <source>
        <dbReference type="Pfam" id="PF00275"/>
    </source>
</evidence>
<dbReference type="InterPro" id="IPR013792">
    <property type="entry name" value="RNA3'P_cycl/enolpyr_Trfase_a/b"/>
</dbReference>
<dbReference type="Pfam" id="PF00275">
    <property type="entry name" value="EPSP_synthase"/>
    <property type="match status" value="1"/>
</dbReference>
<dbReference type="PROSITE" id="PS00885">
    <property type="entry name" value="EPSP_SYNTHASE_2"/>
    <property type="match status" value="1"/>
</dbReference>
<dbReference type="InterPro" id="IPR006264">
    <property type="entry name" value="EPSP_synthase"/>
</dbReference>
<comment type="subcellular location">
    <subcellularLocation>
        <location evidence="9">Cytoplasm</location>
    </subcellularLocation>
</comment>
<keyword evidence="12" id="KW-1185">Reference proteome</keyword>
<feature type="binding site" evidence="9">
    <location>
        <position position="339"/>
    </location>
    <ligand>
        <name>3-phosphoshikimate</name>
        <dbReference type="ChEBI" id="CHEBI:145989"/>
    </ligand>
</feature>
<evidence type="ECO:0000256" key="3">
    <source>
        <dbReference type="ARBA" id="ARBA00009948"/>
    </source>
</evidence>
<accession>A0A8J3BC73</accession>
<feature type="domain" description="Enolpyruvate transferase" evidence="10">
    <location>
        <begin position="4"/>
        <end position="420"/>
    </location>
</feature>
<sequence>MRVEPARALRGALTVPGDKSISHRAVLLGALAEGRTEITGFLPGADCLSTIACLRRLGVAIEQEGDRVTVHGAGWYGLREPEDVLDVGNSGTTIRLLAGVLATQPFHSVLVGDASIARRPMRRVTAPLRAMGAHIDGRADGEYTPLAIRGGPLSAIQHVSPVASAQVKSALLLAGLQADGETAVTEPYRSRDHTERMLRAFGAELTVDGTTVRVRGGQRLIGQRVDVPGDISSAAFFLVAAALVPGSDLVVRGVGLNPTRTGILDVLRAMGAAVEVEETGEACGEPVGNVRVRHAPLAATEIGGALIPRLIDELPVIAVLATQAEGTTVIRDAQELRVKETDRIATVAAELSKMGARIEATADGLIIHGPTPLHGARCDSHGDHRIGMALAVAGLIADGPTEIARPEAMAVSFPDFFDRLRAVAG</sequence>
<feature type="binding site" evidence="9">
    <location>
        <position position="343"/>
    </location>
    <ligand>
        <name>phosphoenolpyruvate</name>
        <dbReference type="ChEBI" id="CHEBI:58702"/>
    </ligand>
</feature>
<dbReference type="RefSeq" id="WP_188816833.1">
    <property type="nucleotide sequence ID" value="NZ_BMOF01000010.1"/>
</dbReference>
<reference evidence="11" key="2">
    <citation type="submission" date="2020-09" db="EMBL/GenBank/DDBJ databases">
        <authorList>
            <person name="Sun Q."/>
            <person name="Ohkuma M."/>
        </authorList>
    </citation>
    <scope>NUCLEOTIDE SEQUENCE</scope>
    <source>
        <strain evidence="11">JCM 14719</strain>
    </source>
</reference>